<evidence type="ECO:0000256" key="4">
    <source>
        <dbReference type="ARBA" id="ARBA00012745"/>
    </source>
</evidence>
<evidence type="ECO:0000256" key="1">
    <source>
        <dbReference type="ARBA" id="ARBA00001947"/>
    </source>
</evidence>
<reference evidence="14" key="1">
    <citation type="journal article" date="2019" name="Int. J. Syst. Evol. Microbiol.">
        <title>The Global Catalogue of Microorganisms (GCM) 10K type strain sequencing project: providing services to taxonomists for standard genome sequencing and annotation.</title>
        <authorList>
            <consortium name="The Broad Institute Genomics Platform"/>
            <consortium name="The Broad Institute Genome Sequencing Center for Infectious Disease"/>
            <person name="Wu L."/>
            <person name="Ma J."/>
        </authorList>
    </citation>
    <scope>NUCLEOTIDE SEQUENCE [LARGE SCALE GENOMIC DNA]</scope>
    <source>
        <strain evidence="14">CGMCC-1.15741</strain>
    </source>
</reference>
<evidence type="ECO:0000256" key="10">
    <source>
        <dbReference type="ARBA" id="ARBA00023098"/>
    </source>
</evidence>
<feature type="binding site" evidence="12">
    <location>
        <position position="242"/>
    </location>
    <ligand>
        <name>Zn(2+)</name>
        <dbReference type="ChEBI" id="CHEBI:29105"/>
    </ligand>
</feature>
<comment type="similarity">
    <text evidence="12">Belongs to the LpxC family.</text>
</comment>
<comment type="function">
    <text evidence="2 12">Catalyzes the hydrolysis of UDP-3-O-myristoyl-N-acetylglucosamine to form UDP-3-O-myristoylglucosamine and acetate, the committed step in lipid A biosynthesis.</text>
</comment>
<dbReference type="Gene3D" id="3.30.230.20">
    <property type="entry name" value="lpxc deacetylase, domain 1"/>
    <property type="match status" value="1"/>
</dbReference>
<dbReference type="SUPFAM" id="SSF54211">
    <property type="entry name" value="Ribosomal protein S5 domain 2-like"/>
    <property type="match status" value="2"/>
</dbReference>
<evidence type="ECO:0000256" key="6">
    <source>
        <dbReference type="ARBA" id="ARBA00022556"/>
    </source>
</evidence>
<gene>
    <name evidence="12 13" type="primary">lpxC</name>
    <name evidence="13" type="ORF">ACFQDM_01675</name>
</gene>
<feature type="active site" description="Proton donor" evidence="12">
    <location>
        <position position="269"/>
    </location>
</feature>
<accession>A0ABW1S5F3</accession>
<dbReference type="NCBIfam" id="TIGR00325">
    <property type="entry name" value="lpxC"/>
    <property type="match status" value="1"/>
</dbReference>
<feature type="binding site" evidence="12">
    <location>
        <position position="83"/>
    </location>
    <ligand>
        <name>Zn(2+)</name>
        <dbReference type="ChEBI" id="CHEBI:29105"/>
    </ligand>
</feature>
<sequence>MTTIAYQHTIDSTAICAGVGVHSGERARLTLKPAAAGTGIVFQRVDVPREQGRIEARGDLVHDVTLGTKLRNEFGTTLSTVEHLLAAVYGLGVDNLVIEVDGPEVPIMDGSSELYADLIRQTGLRRQKSLRQFVRVLEPIVVEDGPKKAALMPVEDEGFYLDATIDFTTSAIGRQRKVMELTEKSFSRELAFARTFGFMSEIRQLHAMGLGQGASLENAIAVEDDKIVNPEGLRAKDEFVRHKLLDAVGDLSLIGHRVIGRYVSEQPGHSINNLLVRKLLKETDKWVMETAPVETASYQPEAMAACL</sequence>
<dbReference type="InterPro" id="IPR004463">
    <property type="entry name" value="UDP-acyl_GlcNac_deAcase"/>
</dbReference>
<evidence type="ECO:0000313" key="13">
    <source>
        <dbReference type="EMBL" id="MFC6196766.1"/>
    </source>
</evidence>
<keyword evidence="10 12" id="KW-0443">Lipid metabolism</keyword>
<dbReference type="GO" id="GO:0103117">
    <property type="term" value="F:UDP-3-O-acyl-N-acetylglucosamine deacetylase activity"/>
    <property type="evidence" value="ECO:0007669"/>
    <property type="project" value="UniProtKB-EC"/>
</dbReference>
<evidence type="ECO:0000256" key="2">
    <source>
        <dbReference type="ARBA" id="ARBA00002923"/>
    </source>
</evidence>
<evidence type="ECO:0000256" key="11">
    <source>
        <dbReference type="ARBA" id="ARBA00024535"/>
    </source>
</evidence>
<dbReference type="PANTHER" id="PTHR33694">
    <property type="entry name" value="UDP-3-O-ACYL-N-ACETYLGLUCOSAMINE DEACETYLASE 1, MITOCHONDRIAL-RELATED"/>
    <property type="match status" value="1"/>
</dbReference>
<keyword evidence="14" id="KW-1185">Reference proteome</keyword>
<keyword evidence="6 12" id="KW-0441">Lipid A biosynthesis</keyword>
<evidence type="ECO:0000256" key="7">
    <source>
        <dbReference type="ARBA" id="ARBA00022723"/>
    </source>
</evidence>
<evidence type="ECO:0000256" key="8">
    <source>
        <dbReference type="ARBA" id="ARBA00022801"/>
    </source>
</evidence>
<keyword evidence="5 12" id="KW-0444">Lipid biosynthesis</keyword>
<evidence type="ECO:0000256" key="12">
    <source>
        <dbReference type="HAMAP-Rule" id="MF_00388"/>
    </source>
</evidence>
<keyword evidence="7 12" id="KW-0479">Metal-binding</keyword>
<comment type="pathway">
    <text evidence="3 12">Glycolipid biosynthesis; lipid IV(A) biosynthesis; lipid IV(A) from (3R)-3-hydroxytetradecanoyl-[acyl-carrier-protein] and UDP-N-acetyl-alpha-D-glucosamine: step 2/6.</text>
</comment>
<evidence type="ECO:0000256" key="9">
    <source>
        <dbReference type="ARBA" id="ARBA00022833"/>
    </source>
</evidence>
<dbReference type="PANTHER" id="PTHR33694:SF1">
    <property type="entry name" value="UDP-3-O-ACYL-N-ACETYLGLUCOSAMINE DEACETYLASE 1, MITOCHONDRIAL-RELATED"/>
    <property type="match status" value="1"/>
</dbReference>
<comment type="catalytic activity">
    <reaction evidence="11 12">
        <text>a UDP-3-O-[(3R)-3-hydroxyacyl]-N-acetyl-alpha-D-glucosamine + H2O = a UDP-3-O-[(3R)-3-hydroxyacyl]-alpha-D-glucosamine + acetate</text>
        <dbReference type="Rhea" id="RHEA:67816"/>
        <dbReference type="ChEBI" id="CHEBI:15377"/>
        <dbReference type="ChEBI" id="CHEBI:30089"/>
        <dbReference type="ChEBI" id="CHEBI:137740"/>
        <dbReference type="ChEBI" id="CHEBI:173225"/>
        <dbReference type="EC" id="3.5.1.108"/>
    </reaction>
</comment>
<dbReference type="RefSeq" id="WP_377374620.1">
    <property type="nucleotide sequence ID" value="NZ_JBHSSW010000003.1"/>
</dbReference>
<dbReference type="Proteomes" id="UP001596303">
    <property type="component" value="Unassembled WGS sequence"/>
</dbReference>
<comment type="caution">
    <text evidence="13">The sequence shown here is derived from an EMBL/GenBank/DDBJ whole genome shotgun (WGS) entry which is preliminary data.</text>
</comment>
<name>A0ABW1S5F3_9PROT</name>
<dbReference type="EC" id="3.5.1.108" evidence="4 12"/>
<feature type="binding site" evidence="12">
    <location>
        <position position="246"/>
    </location>
    <ligand>
        <name>Zn(2+)</name>
        <dbReference type="ChEBI" id="CHEBI:29105"/>
    </ligand>
</feature>
<proteinExistence type="inferred from homology"/>
<dbReference type="InterPro" id="IPR015870">
    <property type="entry name" value="UDP-acyl_N-AcGlcN_deAcase_N"/>
</dbReference>
<dbReference type="EMBL" id="JBHSSW010000003">
    <property type="protein sequence ID" value="MFC6196766.1"/>
    <property type="molecule type" value="Genomic_DNA"/>
</dbReference>
<organism evidence="13 14">
    <name type="scientific">Ponticaulis profundi</name>
    <dbReference type="NCBI Taxonomy" id="2665222"/>
    <lineage>
        <taxon>Bacteria</taxon>
        <taxon>Pseudomonadati</taxon>
        <taxon>Pseudomonadota</taxon>
        <taxon>Alphaproteobacteria</taxon>
        <taxon>Hyphomonadales</taxon>
        <taxon>Hyphomonadaceae</taxon>
        <taxon>Ponticaulis</taxon>
    </lineage>
</organism>
<keyword evidence="8 12" id="KW-0378">Hydrolase</keyword>
<dbReference type="InterPro" id="IPR011334">
    <property type="entry name" value="UDP-acyl_GlcNac_deAcase_C"/>
</dbReference>
<evidence type="ECO:0000256" key="3">
    <source>
        <dbReference type="ARBA" id="ARBA00005002"/>
    </source>
</evidence>
<dbReference type="Gene3D" id="3.30.1700.10">
    <property type="entry name" value="lpxc deacetylase, domain 2"/>
    <property type="match status" value="1"/>
</dbReference>
<comment type="cofactor">
    <cofactor evidence="1 12">
        <name>Zn(2+)</name>
        <dbReference type="ChEBI" id="CHEBI:29105"/>
    </cofactor>
</comment>
<evidence type="ECO:0000313" key="14">
    <source>
        <dbReference type="Proteomes" id="UP001596303"/>
    </source>
</evidence>
<keyword evidence="9 12" id="KW-0862">Zinc</keyword>
<evidence type="ECO:0000256" key="5">
    <source>
        <dbReference type="ARBA" id="ARBA00022516"/>
    </source>
</evidence>
<protein>
    <recommendedName>
        <fullName evidence="4 12">UDP-3-O-acyl-N-acetylglucosamine deacetylase</fullName>
        <shortName evidence="12">UDP-3-O-acyl-GlcNAc deacetylase</shortName>
        <ecNumber evidence="4 12">3.5.1.108</ecNumber>
    </recommendedName>
    <alternativeName>
        <fullName evidence="12">UDP-3-O-[R-3-hydroxymyristoyl]-N-acetylglucosamine deacetylase</fullName>
    </alternativeName>
</protein>
<dbReference type="InterPro" id="IPR020568">
    <property type="entry name" value="Ribosomal_Su5_D2-typ_SF"/>
</dbReference>
<dbReference type="Pfam" id="PF03331">
    <property type="entry name" value="LpxC"/>
    <property type="match status" value="1"/>
</dbReference>
<dbReference type="HAMAP" id="MF_00388">
    <property type="entry name" value="LpxC"/>
    <property type="match status" value="1"/>
</dbReference>